<comment type="catalytic activity">
    <reaction evidence="5">
        <text>3',3'-cGAMP + H2O = G[3'-5']pAp[3'] + H(+)</text>
        <dbReference type="Rhea" id="RHEA:72831"/>
        <dbReference type="ChEBI" id="CHEBI:15377"/>
        <dbReference type="ChEBI" id="CHEBI:15378"/>
        <dbReference type="ChEBI" id="CHEBI:71501"/>
        <dbReference type="ChEBI" id="CHEBI:192497"/>
    </reaction>
    <physiologicalReaction direction="left-to-right" evidence="5">
        <dbReference type="Rhea" id="RHEA:72832"/>
    </physiologicalReaction>
</comment>
<evidence type="ECO:0000256" key="2">
    <source>
        <dbReference type="ARBA" id="ARBA00034233"/>
    </source>
</evidence>
<comment type="catalytic activity">
    <reaction evidence="3">
        <text>3',3',3'-c-tri-AMP + H2O = A[3'-5']pA[3'-5']pAp[3'] + H(+)</text>
        <dbReference type="Rhea" id="RHEA:72859"/>
        <dbReference type="ChEBI" id="CHEBI:15377"/>
        <dbReference type="ChEBI" id="CHEBI:15378"/>
        <dbReference type="ChEBI" id="CHEBI:192523"/>
        <dbReference type="ChEBI" id="CHEBI:192530"/>
    </reaction>
    <physiologicalReaction direction="left-to-right" evidence="3">
        <dbReference type="Rhea" id="RHEA:72860"/>
    </physiologicalReaction>
</comment>
<keyword evidence="1" id="KW-0378">Hydrolase</keyword>
<evidence type="ECO:0000313" key="11">
    <source>
        <dbReference type="Proteomes" id="UP001304813"/>
    </source>
</evidence>
<dbReference type="EMBL" id="LC779065">
    <property type="protein sequence ID" value="BES79894.1"/>
    <property type="molecule type" value="Genomic_DNA"/>
</dbReference>
<name>A0AA86JCV0_9CAUD</name>
<organism evidence="10 11">
    <name type="scientific">Yersinia phage vB_Yru_GN1</name>
    <dbReference type="NCBI Taxonomy" id="3074381"/>
    <lineage>
        <taxon>Viruses</taxon>
        <taxon>Duplodnaviria</taxon>
        <taxon>Heunggongvirae</taxon>
        <taxon>Uroviricota</taxon>
        <taxon>Caudoviricetes</taxon>
        <taxon>Caudoviricetes incertae sedis</taxon>
        <taxon>Sepahanvirus</taxon>
        <taxon>Sepahanvirus vB-Yru-GN1</taxon>
    </lineage>
</organism>
<proteinExistence type="inferred from homology"/>
<evidence type="ECO:0000259" key="9">
    <source>
        <dbReference type="Pfam" id="PF23474"/>
    </source>
</evidence>
<dbReference type="GO" id="GO:0016787">
    <property type="term" value="F:hydrolase activity"/>
    <property type="evidence" value="ECO:0007669"/>
    <property type="project" value="UniProtKB-KW"/>
</dbReference>
<dbReference type="Pfam" id="PF23474">
    <property type="entry name" value="Acb1"/>
    <property type="match status" value="1"/>
</dbReference>
<evidence type="ECO:0000256" key="7">
    <source>
        <dbReference type="ARBA" id="ARBA00034343"/>
    </source>
</evidence>
<dbReference type="InterPro" id="IPR056175">
    <property type="entry name" value="Acb1-like_C"/>
</dbReference>
<evidence type="ECO:0000256" key="6">
    <source>
        <dbReference type="ARBA" id="ARBA00034316"/>
    </source>
</evidence>
<comment type="catalytic activity">
    <reaction evidence="4">
        <text>3',3',3'-cAAG + H2O = A[3'-5']pG[3'-5']pAp[3'] + H(+)</text>
        <dbReference type="Rhea" id="RHEA:72867"/>
        <dbReference type="ChEBI" id="CHEBI:15377"/>
        <dbReference type="ChEBI" id="CHEBI:15378"/>
        <dbReference type="ChEBI" id="CHEBI:143810"/>
        <dbReference type="ChEBI" id="CHEBI:192533"/>
    </reaction>
    <physiologicalReaction direction="left-to-right" evidence="4">
        <dbReference type="Rhea" id="RHEA:72868"/>
    </physiologicalReaction>
</comment>
<comment type="catalytic activity">
    <reaction evidence="8">
        <text>3',3'-cUAMP + H2O = U[3'-5']pAp[3'] + H(+)</text>
        <dbReference type="Rhea" id="RHEA:72835"/>
        <dbReference type="ChEBI" id="CHEBI:15377"/>
        <dbReference type="ChEBI" id="CHEBI:15378"/>
        <dbReference type="ChEBI" id="CHEBI:143809"/>
        <dbReference type="ChEBI" id="CHEBI:192498"/>
    </reaction>
    <physiologicalReaction direction="left-to-right" evidence="8">
        <dbReference type="Rhea" id="RHEA:72836"/>
    </physiologicalReaction>
</comment>
<comment type="catalytic activity">
    <reaction evidence="2">
        <text>3',3',3'-cAAG + H2O = G[3'-5']pA[3'-5']pAp[3'] + H(+)</text>
        <dbReference type="Rhea" id="RHEA:72863"/>
        <dbReference type="ChEBI" id="CHEBI:15377"/>
        <dbReference type="ChEBI" id="CHEBI:15378"/>
        <dbReference type="ChEBI" id="CHEBI:143810"/>
        <dbReference type="ChEBI" id="CHEBI:192532"/>
    </reaction>
    <physiologicalReaction direction="left-to-right" evidence="2">
        <dbReference type="Rhea" id="RHEA:72864"/>
    </physiologicalReaction>
</comment>
<feature type="domain" description="Anti-CBASS protein Acb1-like C-terminal" evidence="9">
    <location>
        <begin position="17"/>
        <end position="163"/>
    </location>
</feature>
<protein>
    <recommendedName>
        <fullName evidence="7">Anti-CBASS protein Acb1</fullName>
    </recommendedName>
</protein>
<evidence type="ECO:0000256" key="8">
    <source>
        <dbReference type="ARBA" id="ARBA00048123"/>
    </source>
</evidence>
<keyword evidence="11" id="KW-1185">Reference proteome</keyword>
<evidence type="ECO:0000256" key="3">
    <source>
        <dbReference type="ARBA" id="ARBA00034240"/>
    </source>
</evidence>
<reference evidence="10 11" key="1">
    <citation type="submission" date="2023-09" db="EMBL/GenBank/DDBJ databases">
        <title>Analysis of phage genome (vB_Yru_GN1) of the bacterium (Yersinia ruckeri).</title>
        <authorList>
            <person name="Ganjoor M.S."/>
            <person name="Bouzari M."/>
            <person name="Soleimani-Delfan A."/>
        </authorList>
    </citation>
    <scope>NUCLEOTIDE SEQUENCE [LARGE SCALE GENOMIC DNA]</scope>
    <source>
        <strain evidence="11">vB_Yru_GN1</strain>
    </source>
</reference>
<comment type="similarity">
    <text evidence="6">Belongs to the anti-CBASS protein Acb1 family.</text>
</comment>
<dbReference type="Proteomes" id="UP001304813">
    <property type="component" value="Segment"/>
</dbReference>
<evidence type="ECO:0000313" key="10">
    <source>
        <dbReference type="EMBL" id="BES79894.1"/>
    </source>
</evidence>
<evidence type="ECO:0000256" key="1">
    <source>
        <dbReference type="ARBA" id="ARBA00022801"/>
    </source>
</evidence>
<evidence type="ECO:0000256" key="4">
    <source>
        <dbReference type="ARBA" id="ARBA00034244"/>
    </source>
</evidence>
<accession>A0AA86JCV0</accession>
<evidence type="ECO:0000256" key="5">
    <source>
        <dbReference type="ARBA" id="ARBA00034283"/>
    </source>
</evidence>
<sequence>MTSRIDIVNKLFAPKTQGTFVGLKLTPESILKLEEILENSDLDRFITPHDYHLTLFYSTDKPITFYQPKVGFKYQASVNSIDFLGKGLVLKLSVGDDLMDRHNEIADSYGVEHSFDKLLPHVTVKYYEDKNSVVPSDLEILKRIIPDDLILEFDTEYSEPVDDTK</sequence>